<dbReference type="SUPFAM" id="SSF53756">
    <property type="entry name" value="UDP-Glycosyltransferase/glycogen phosphorylase"/>
    <property type="match status" value="1"/>
</dbReference>
<evidence type="ECO:0000256" key="2">
    <source>
        <dbReference type="ARBA" id="ARBA00022679"/>
    </source>
</evidence>
<dbReference type="Pfam" id="PF00534">
    <property type="entry name" value="Glycos_transf_1"/>
    <property type="match status" value="1"/>
</dbReference>
<evidence type="ECO:0000256" key="1">
    <source>
        <dbReference type="ARBA" id="ARBA00022676"/>
    </source>
</evidence>
<feature type="domain" description="Glycosyl transferase family 1" evidence="3">
    <location>
        <begin position="303"/>
        <end position="475"/>
    </location>
</feature>
<dbReference type="AlphaFoldDB" id="A0A4R6CQT7"/>
<sequence>MANYFITSMEDPMPSAIEIAQAKRIKLFNANGQNAKIVETEYNNAHAYAQRNLGTEGKVINLYQYFQNLNYQDDPVIDRVIINQITQMSGYELRNNAAYKDNKLRLKIGFLYNRLYSIDYYDRYGFLDRTDYYDQGCLSFTDFYEDKGRLVLTQYYNDNSKPIILMHYRGGEGNSPILTLIQLYYRDVWHNFDSITAFRAYFFDELAQNDLKAVFFADRSERTLYEFQQMRQIVPRYLIFHSSVTVDGQRNGRLFGMYESISDMLNQGSLNGLISSTNQEADDVANIFKTNHSYAIPVTYASDNIKPVSFANRTPYNLIAVARLSEEKRLDHIIRAVIKLKPKYPQLNLTFYGYEQSTTDKVTGPSLHNLVIQNHAQNYIHFAGFLNNLDNVYNNAWLEILTSKYEGFAMALLEAQEHGCPAVAYNVNYGPKEIITDNYTGKLVQAGNEVQLVQTLDALLSHPAILADYSKNAYSVVRKYSFSNVANAWHNFELRENLVN</sequence>
<dbReference type="InterPro" id="IPR001296">
    <property type="entry name" value="Glyco_trans_1"/>
</dbReference>
<evidence type="ECO:0000313" key="5">
    <source>
        <dbReference type="Proteomes" id="UP000295195"/>
    </source>
</evidence>
<comment type="caution">
    <text evidence="4">The sequence shown here is derived from an EMBL/GenBank/DDBJ whole genome shotgun (WGS) entry which is preliminary data.</text>
</comment>
<proteinExistence type="predicted"/>
<accession>A0A4R6CQT7</accession>
<dbReference type="Proteomes" id="UP000295195">
    <property type="component" value="Unassembled WGS sequence"/>
</dbReference>
<evidence type="ECO:0000313" key="4">
    <source>
        <dbReference type="EMBL" id="TDN28770.1"/>
    </source>
</evidence>
<dbReference type="EMBL" id="NKLP01000260">
    <property type="protein sequence ID" value="TDN28770.1"/>
    <property type="molecule type" value="Genomic_DNA"/>
</dbReference>
<dbReference type="PANTHER" id="PTHR12526:SF629">
    <property type="entry name" value="TEICHURONIC ACID BIOSYNTHESIS GLYCOSYLTRANSFERASE TUAH-RELATED"/>
    <property type="match status" value="1"/>
</dbReference>
<dbReference type="Gene3D" id="3.40.50.2000">
    <property type="entry name" value="Glycogen Phosphorylase B"/>
    <property type="match status" value="3"/>
</dbReference>
<reference evidence="4 5" key="1">
    <citation type="submission" date="2017-06" db="EMBL/GenBank/DDBJ databases">
        <authorList>
            <person name="Swanenburg J."/>
            <person name="Kort R."/>
        </authorList>
    </citation>
    <scope>NUCLEOTIDE SEQUENCE [LARGE SCALE GENOMIC DNA]</scope>
    <source>
        <strain evidence="4 5">RL05</strain>
    </source>
</reference>
<dbReference type="GO" id="GO:0016757">
    <property type="term" value="F:glycosyltransferase activity"/>
    <property type="evidence" value="ECO:0007669"/>
    <property type="project" value="UniProtKB-KW"/>
</dbReference>
<keyword evidence="2 4" id="KW-0808">Transferase</keyword>
<dbReference type="RefSeq" id="WP_133476771.1">
    <property type="nucleotide sequence ID" value="NZ_JABERQ010000031.1"/>
</dbReference>
<organism evidence="4 5">
    <name type="scientific">Lactobacillus crispatus</name>
    <dbReference type="NCBI Taxonomy" id="47770"/>
    <lineage>
        <taxon>Bacteria</taxon>
        <taxon>Bacillati</taxon>
        <taxon>Bacillota</taxon>
        <taxon>Bacilli</taxon>
        <taxon>Lactobacillales</taxon>
        <taxon>Lactobacillaceae</taxon>
        <taxon>Lactobacillus</taxon>
    </lineage>
</organism>
<protein>
    <submittedName>
        <fullName evidence="4">Glycosyl transferase</fullName>
    </submittedName>
</protein>
<name>A0A4R6CQT7_9LACO</name>
<keyword evidence="1" id="KW-0328">Glycosyltransferase</keyword>
<dbReference type="PANTHER" id="PTHR12526">
    <property type="entry name" value="GLYCOSYLTRANSFERASE"/>
    <property type="match status" value="1"/>
</dbReference>
<gene>
    <name evidence="4" type="ORF">CEE75_12350</name>
</gene>
<evidence type="ECO:0000259" key="3">
    <source>
        <dbReference type="Pfam" id="PF00534"/>
    </source>
</evidence>